<reference evidence="17" key="2">
    <citation type="submission" date="2019-01" db="UniProtKB">
        <authorList>
            <consortium name="EnsemblPlants"/>
        </authorList>
    </citation>
    <scope>IDENTIFICATION</scope>
    <source>
        <strain evidence="17">cv. Heinz 1706</strain>
    </source>
</reference>
<reference evidence="17" key="1">
    <citation type="journal article" date="2012" name="Nature">
        <title>The tomato genome sequence provides insights into fleshy fruit evolution.</title>
        <authorList>
            <consortium name="Tomato Genome Consortium"/>
        </authorList>
    </citation>
    <scope>NUCLEOTIDE SEQUENCE [LARGE SCALE GENOMIC DNA]</scope>
    <source>
        <strain evidence="17">cv. Heinz 1706</strain>
    </source>
</reference>
<comment type="subcellular location">
    <subcellularLocation>
        <location evidence="2 13">Secreted</location>
        <location evidence="2 13">Extracellular space</location>
        <location evidence="2 13">Apoplast</location>
    </subcellularLocation>
</comment>
<evidence type="ECO:0000256" key="5">
    <source>
        <dbReference type="ARBA" id="ARBA00022523"/>
    </source>
</evidence>
<dbReference type="Pfam" id="PF07731">
    <property type="entry name" value="Cu-oxidase_2"/>
    <property type="match status" value="1"/>
</dbReference>
<dbReference type="STRING" id="4081.A0A3Q7JAJ7"/>
<keyword evidence="12 13" id="KW-0439">Lignin degradation</keyword>
<dbReference type="GO" id="GO:0046274">
    <property type="term" value="P:lignin catabolic process"/>
    <property type="evidence" value="ECO:0007669"/>
    <property type="project" value="UniProtKB-KW"/>
</dbReference>
<feature type="signal peptide" evidence="13">
    <location>
        <begin position="1"/>
        <end position="20"/>
    </location>
</feature>
<comment type="similarity">
    <text evidence="3 13">Belongs to the multicopper oxidase family.</text>
</comment>
<dbReference type="Gene3D" id="2.60.40.420">
    <property type="entry name" value="Cupredoxins - blue copper proteins"/>
    <property type="match status" value="3"/>
</dbReference>
<dbReference type="PROSITE" id="PS00080">
    <property type="entry name" value="MULTICOPPER_OXIDASE2"/>
    <property type="match status" value="1"/>
</dbReference>
<evidence type="ECO:0000256" key="10">
    <source>
        <dbReference type="ARBA" id="ARBA00023008"/>
    </source>
</evidence>
<dbReference type="GO" id="GO:0048046">
    <property type="term" value="C:apoplast"/>
    <property type="evidence" value="ECO:0007669"/>
    <property type="project" value="UniProtKB-SubCell"/>
</dbReference>
<feature type="domain" description="Plastocyanin-like" evidence="14">
    <location>
        <begin position="154"/>
        <end position="305"/>
    </location>
</feature>
<feature type="chain" id="PRO_5018382615" description="Laccase" evidence="13">
    <location>
        <begin position="21"/>
        <end position="567"/>
    </location>
</feature>
<dbReference type="InterPro" id="IPR011706">
    <property type="entry name" value="Cu-oxidase_C"/>
</dbReference>
<dbReference type="CDD" id="cd13849">
    <property type="entry name" value="CuRO_1_LCC_plant"/>
    <property type="match status" value="1"/>
</dbReference>
<dbReference type="GeneID" id="101254671"/>
<dbReference type="SUPFAM" id="SSF49503">
    <property type="entry name" value="Cupredoxins"/>
    <property type="match status" value="3"/>
</dbReference>
<dbReference type="Proteomes" id="UP000004994">
    <property type="component" value="Chromosome 12"/>
</dbReference>
<proteinExistence type="inferred from homology"/>
<dbReference type="GO" id="GO:0016491">
    <property type="term" value="F:oxidoreductase activity"/>
    <property type="evidence" value="ECO:0000318"/>
    <property type="project" value="GO_Central"/>
</dbReference>
<dbReference type="CDD" id="cd13875">
    <property type="entry name" value="CuRO_2_LCC_plant"/>
    <property type="match status" value="1"/>
</dbReference>
<dbReference type="PANTHER" id="PTHR11709:SF520">
    <property type="entry name" value="LACCASE"/>
    <property type="match status" value="1"/>
</dbReference>
<evidence type="ECO:0000313" key="17">
    <source>
        <dbReference type="EnsemblPlants" id="Solyc12g056820.2.1"/>
    </source>
</evidence>
<dbReference type="InParanoid" id="A0A3Q7JAJ7"/>
<dbReference type="KEGG" id="sly:101254671"/>
<dbReference type="InterPro" id="IPR034289">
    <property type="entry name" value="CuRO_3_LCC"/>
</dbReference>
<dbReference type="InterPro" id="IPR008972">
    <property type="entry name" value="Cupredoxin"/>
</dbReference>
<evidence type="ECO:0000259" key="14">
    <source>
        <dbReference type="Pfam" id="PF00394"/>
    </source>
</evidence>
<comment type="function">
    <text evidence="13">Lignin degradation and detoxification of lignin-derived products.</text>
</comment>
<dbReference type="GO" id="GO:0052716">
    <property type="term" value="F:hydroquinone:oxygen oxidoreductase activity"/>
    <property type="evidence" value="ECO:0007669"/>
    <property type="project" value="UniProtKB-EC"/>
</dbReference>
<feature type="domain" description="Plastocyanin-like" evidence="16">
    <location>
        <begin position="27"/>
        <end position="140"/>
    </location>
</feature>
<keyword evidence="7 13" id="KW-0479">Metal-binding</keyword>
<feature type="domain" description="Plastocyanin-like" evidence="15">
    <location>
        <begin position="437"/>
        <end position="550"/>
    </location>
</feature>
<keyword evidence="11" id="KW-0325">Glycoprotein</keyword>
<dbReference type="EnsemblPlants" id="Solyc12g056820.2.1">
    <property type="protein sequence ID" value="Solyc12g056820.2.1"/>
    <property type="gene ID" value="Solyc12g056820.2"/>
</dbReference>
<dbReference type="InterPro" id="IPR034288">
    <property type="entry name" value="CuRO_1_LCC"/>
</dbReference>
<dbReference type="GO" id="GO:0005507">
    <property type="term" value="F:copper ion binding"/>
    <property type="evidence" value="ECO:0007669"/>
    <property type="project" value="InterPro"/>
</dbReference>
<accession>A0A3Q7JAJ7</accession>
<protein>
    <recommendedName>
        <fullName evidence="4 13">Laccase</fullName>
        <ecNumber evidence="4 13">1.10.3.2</ecNumber>
    </recommendedName>
    <alternativeName>
        <fullName evidence="13">Benzenediol:oxygen oxidoreductase</fullName>
    </alternativeName>
    <alternativeName>
        <fullName evidence="13">Diphenol oxidase</fullName>
    </alternativeName>
    <alternativeName>
        <fullName evidence="13">Urishiol oxidase</fullName>
    </alternativeName>
</protein>
<evidence type="ECO:0000259" key="16">
    <source>
        <dbReference type="Pfam" id="PF07732"/>
    </source>
</evidence>
<keyword evidence="13" id="KW-0732">Signal</keyword>
<keyword evidence="6 13" id="KW-0964">Secreted</keyword>
<dbReference type="CDD" id="cd13897">
    <property type="entry name" value="CuRO_3_LCC_plant"/>
    <property type="match status" value="1"/>
</dbReference>
<dbReference type="InterPro" id="IPR017761">
    <property type="entry name" value="Laccase"/>
</dbReference>
<keyword evidence="10 13" id="KW-0186">Copper</keyword>
<evidence type="ECO:0000256" key="3">
    <source>
        <dbReference type="ARBA" id="ARBA00010609"/>
    </source>
</evidence>
<keyword evidence="18" id="KW-1185">Reference proteome</keyword>
<evidence type="ECO:0000256" key="6">
    <source>
        <dbReference type="ARBA" id="ARBA00022525"/>
    </source>
</evidence>
<dbReference type="AlphaFoldDB" id="A0A3Q7JAJ7"/>
<evidence type="ECO:0000259" key="15">
    <source>
        <dbReference type="Pfam" id="PF07731"/>
    </source>
</evidence>
<evidence type="ECO:0000313" key="18">
    <source>
        <dbReference type="Proteomes" id="UP000004994"/>
    </source>
</evidence>
<dbReference type="FunCoup" id="A0A3Q7JAJ7">
    <property type="interactions" value="23"/>
</dbReference>
<evidence type="ECO:0000256" key="9">
    <source>
        <dbReference type="ARBA" id="ARBA00023002"/>
    </source>
</evidence>
<dbReference type="OrthoDB" id="2121828at2759"/>
<evidence type="ECO:0000256" key="12">
    <source>
        <dbReference type="ARBA" id="ARBA00023185"/>
    </source>
</evidence>
<dbReference type="PaxDb" id="4081-Solyc12g056820.1.1"/>
<evidence type="ECO:0000256" key="7">
    <source>
        <dbReference type="ARBA" id="ARBA00022723"/>
    </source>
</evidence>
<dbReference type="Pfam" id="PF00394">
    <property type="entry name" value="Cu-oxidase"/>
    <property type="match status" value="1"/>
</dbReference>
<keyword evidence="9 13" id="KW-0560">Oxidoreductase</keyword>
<evidence type="ECO:0000256" key="1">
    <source>
        <dbReference type="ARBA" id="ARBA00000349"/>
    </source>
</evidence>
<dbReference type="EC" id="1.10.3.2" evidence="4 13"/>
<dbReference type="NCBIfam" id="TIGR03389">
    <property type="entry name" value="laccase"/>
    <property type="match status" value="1"/>
</dbReference>
<keyword evidence="8 13" id="KW-0677">Repeat</keyword>
<organism evidence="17">
    <name type="scientific">Solanum lycopersicum</name>
    <name type="common">Tomato</name>
    <name type="synonym">Lycopersicon esculentum</name>
    <dbReference type="NCBI Taxonomy" id="4081"/>
    <lineage>
        <taxon>Eukaryota</taxon>
        <taxon>Viridiplantae</taxon>
        <taxon>Streptophyta</taxon>
        <taxon>Embryophyta</taxon>
        <taxon>Tracheophyta</taxon>
        <taxon>Spermatophyta</taxon>
        <taxon>Magnoliopsida</taxon>
        <taxon>eudicotyledons</taxon>
        <taxon>Gunneridae</taxon>
        <taxon>Pentapetalae</taxon>
        <taxon>asterids</taxon>
        <taxon>lamiids</taxon>
        <taxon>Solanales</taxon>
        <taxon>Solanaceae</taxon>
        <taxon>Solanoideae</taxon>
        <taxon>Solaneae</taxon>
        <taxon>Solanum</taxon>
        <taxon>Solanum subgen. Lycopersicon</taxon>
    </lineage>
</organism>
<dbReference type="InterPro" id="IPR034285">
    <property type="entry name" value="CuRO_2_LCC"/>
</dbReference>
<dbReference type="Pfam" id="PF07732">
    <property type="entry name" value="Cu-oxidase_3"/>
    <property type="match status" value="1"/>
</dbReference>
<dbReference type="OMA" id="AGAYWMR"/>
<evidence type="ECO:0000256" key="8">
    <source>
        <dbReference type="ARBA" id="ARBA00022737"/>
    </source>
</evidence>
<comment type="catalytic activity">
    <reaction evidence="1 13">
        <text>4 hydroquinone + O2 = 4 benzosemiquinone + 2 H2O</text>
        <dbReference type="Rhea" id="RHEA:11276"/>
        <dbReference type="ChEBI" id="CHEBI:15377"/>
        <dbReference type="ChEBI" id="CHEBI:15379"/>
        <dbReference type="ChEBI" id="CHEBI:17594"/>
        <dbReference type="ChEBI" id="CHEBI:17977"/>
        <dbReference type="EC" id="1.10.3.2"/>
    </reaction>
</comment>
<keyword evidence="5 13" id="KW-0052">Apoplast</keyword>
<dbReference type="PROSITE" id="PS00079">
    <property type="entry name" value="MULTICOPPER_OXIDASE1"/>
    <property type="match status" value="1"/>
</dbReference>
<sequence>MAMKTYTLFFILLLANVAFANHYQFIVKETSIERLCKSKKILTVNGKFPGPTIYANKGSTLIVHVYNKSKYNITIHWHGVKQPRNPWSDGPVYITQCPIQPGSQFKQTIILSDEEGTIWWHAHNKWARATVHGAIIVYPNPGHSYPFPKPHAEIPIILGEWWKDSVVEVLKEFVGSGGQPQTSDAFLINGQPGDYYPCSKHGTFKLEIKSGKTYLLRILNAAMHEILFFAIRNHKLTIVGTDGSYTKPLTRDFIAISPGQTFDCLLKANQNPNNFYYMAARAYTNGTNVQFNNSTTTAIIKYQENNYNFNNSPISLPYLPSYYDTPSTVNFSVSLRSLASKIRPISVPTKVKTRLVSTVSINLLPCPKNNTRSCQGPNGTRLSASMNNISFLTPPRYNILEAYYYNRVKGVFGADFPDFPPYVFNYTDDVLPLELELPKFGTQVKVLEYNTTVELVLQGTNLVTGLDHPMHLHGYNFYVVGWGLGNFDEKYDPKNYNLVDPPRRNNVAVPKNGWVAIRFRADNPGVWTMHCHIERHLTWGMQTVFIVKNGHKPEEHILPPPHYMPPC</sequence>
<name>A0A3Q7JAJ7_SOLLC</name>
<evidence type="ECO:0000256" key="2">
    <source>
        <dbReference type="ARBA" id="ARBA00004271"/>
    </source>
</evidence>
<comment type="cofactor">
    <cofactor evidence="13">
        <name>Cu cation</name>
        <dbReference type="ChEBI" id="CHEBI:23378"/>
    </cofactor>
    <text evidence="13">Binds 4 Cu cations per monomer.</text>
</comment>
<dbReference type="Gramene" id="Solyc12g056820.2.1">
    <property type="protein sequence ID" value="Solyc12g056820.2.1"/>
    <property type="gene ID" value="Solyc12g056820.2"/>
</dbReference>
<dbReference type="InterPro" id="IPR033138">
    <property type="entry name" value="Cu_oxidase_CS"/>
</dbReference>
<evidence type="ECO:0000256" key="4">
    <source>
        <dbReference type="ARBA" id="ARBA00012297"/>
    </source>
</evidence>
<dbReference type="InterPro" id="IPR011707">
    <property type="entry name" value="Cu-oxidase-like_N"/>
</dbReference>
<evidence type="ECO:0000256" key="11">
    <source>
        <dbReference type="ARBA" id="ARBA00023180"/>
    </source>
</evidence>
<evidence type="ECO:0000256" key="13">
    <source>
        <dbReference type="RuleBase" id="RU361119"/>
    </source>
</evidence>
<dbReference type="InterPro" id="IPR045087">
    <property type="entry name" value="Cu-oxidase_fam"/>
</dbReference>
<dbReference type="InterPro" id="IPR002355">
    <property type="entry name" value="Cu_oxidase_Cu_BS"/>
</dbReference>
<dbReference type="PANTHER" id="PTHR11709">
    <property type="entry name" value="MULTI-COPPER OXIDASE"/>
    <property type="match status" value="1"/>
</dbReference>
<dbReference type="InterPro" id="IPR001117">
    <property type="entry name" value="Cu-oxidase_2nd"/>
</dbReference>